<dbReference type="OrthoDB" id="4061518at2759"/>
<dbReference type="Proteomes" id="UP000190274">
    <property type="component" value="Chromosome H"/>
</dbReference>
<accession>A0A1G4K1G8</accession>
<dbReference type="AlphaFoldDB" id="A0A1G4K1G8"/>
<dbReference type="EMBL" id="LT598461">
    <property type="protein sequence ID" value="SCU97389.1"/>
    <property type="molecule type" value="Genomic_DNA"/>
</dbReference>
<reference evidence="1 2" key="1">
    <citation type="submission" date="2016-03" db="EMBL/GenBank/DDBJ databases">
        <authorList>
            <person name="Devillers H."/>
        </authorList>
    </citation>
    <scope>NUCLEOTIDE SEQUENCE [LARGE SCALE GENOMIC DNA]</scope>
    <source>
        <strain evidence="1">CBS 10888</strain>
    </source>
</reference>
<sequence length="778" mass="89624">MFHLKHGNGFFLFQRPVRTRGSRIRAALCFRRYDSTFQGGKYKEVFKNLACSNQINGIKRIPLSHIGASKAERNATLSVNKPEKEVVDKASLNISLESANRLISQSKEVTASLPAELLHILFALGRLHQFYVIHKLYKTFRLHLLASKHSILPETYSQLVELMLKTEFALRNYDLCEALFSEYIKFPKIKPGMIEIGLVTFVKNKNIPLAKEFYAQILKDPETFPITPHTLHVFAFEIFKASDLALLKQIIYTWLKEASAPQLMPENRTIALLHRLLLNFEDFEGIGTLNSHPRIQISNYNDSDDYRLCLFRNDLAKSKLVTTLEITGALELLLAQTAVPRRVEFYIEALNAFVSRNNLADIKLITTRALSDRSVQLTNGFHKRVCHYFVKNGLLKTLVQYMRDVIRTSPECQINHVYVEQLWSCAIENYPILSREFTKDLQLTLDKDSYLRQYHWLGHFITSKLNRRLLTNESNGGALHKYLALSPHFSPDCAKAIADCVEIGDAARIRAIILNELQHGIRPRFPVLYSLLKILMDDCIESARIVDNIMRETYHNIPLKLDILWLKHSTLKITSESAQKGHTIAAKTEASLMASQKVKDFERERRLHLNFQNYMQLSSIFLVLQDPTTATFCLDQGKKRMNSNNQRDWFIYYSNALKIHTRARDPLSFLSVLSEWNKNRNAGLITRDSLRSCKGYVKYLTKHSAASSSHMSNRDMIKLINEEIDALLVRYVNYKFEGLNDMRMASQFLHEWMNNDAKKRVAEAPTMASKDSSALLKH</sequence>
<keyword evidence="2" id="KW-1185">Reference proteome</keyword>
<evidence type="ECO:0000313" key="2">
    <source>
        <dbReference type="Proteomes" id="UP000190274"/>
    </source>
</evidence>
<dbReference type="STRING" id="1266660.A0A1G4K1G8"/>
<evidence type="ECO:0000313" key="1">
    <source>
        <dbReference type="EMBL" id="SCU97389.1"/>
    </source>
</evidence>
<name>A0A1G4K1G8_9SACH</name>
<proteinExistence type="predicted"/>
<gene>
    <name evidence="1" type="ORF">LADA_0H06040G</name>
</gene>
<protein>
    <submittedName>
        <fullName evidence="1">LADA_0H06040g1_1</fullName>
    </submittedName>
</protein>
<organism evidence="1 2">
    <name type="scientific">Lachancea dasiensis</name>
    <dbReference type="NCBI Taxonomy" id="1072105"/>
    <lineage>
        <taxon>Eukaryota</taxon>
        <taxon>Fungi</taxon>
        <taxon>Dikarya</taxon>
        <taxon>Ascomycota</taxon>
        <taxon>Saccharomycotina</taxon>
        <taxon>Saccharomycetes</taxon>
        <taxon>Saccharomycetales</taxon>
        <taxon>Saccharomycetaceae</taxon>
        <taxon>Lachancea</taxon>
    </lineage>
</organism>